<dbReference type="Proteomes" id="UP000189681">
    <property type="component" value="Unassembled WGS sequence"/>
</dbReference>
<gene>
    <name evidence="1" type="ORF">AYP45_04830</name>
</gene>
<accession>A0A1V4AVP0</accession>
<organism evidence="1 2">
    <name type="scientific">Candidatus Brocadia carolinensis</name>
    <dbReference type="NCBI Taxonomy" id="1004156"/>
    <lineage>
        <taxon>Bacteria</taxon>
        <taxon>Pseudomonadati</taxon>
        <taxon>Planctomycetota</taxon>
        <taxon>Candidatus Brocadiia</taxon>
        <taxon>Candidatus Brocadiales</taxon>
        <taxon>Candidatus Brocadiaceae</taxon>
        <taxon>Candidatus Brocadia</taxon>
    </lineage>
</organism>
<sequence length="66" mass="7508">MSLKRDESIFVVRPFLFRMFALRILFFPACSGQTGNESHQEGDMIHEDTKPFHDAGVSISACGFRQ</sequence>
<protein>
    <submittedName>
        <fullName evidence="1">Uncharacterized protein</fullName>
    </submittedName>
</protein>
<dbReference type="AlphaFoldDB" id="A0A1V4AVP0"/>
<reference evidence="1 2" key="1">
    <citation type="journal article" date="2017" name="Water Res.">
        <title>Discovery and metagenomic analysis of an anammox bacterial enrichment related to Candidatus "Brocadia caroliniensis" in a full-scale glycerol-fed nitritation-denitritation separate centrate treatment process.</title>
        <authorList>
            <person name="Park H."/>
            <person name="Brotto A.C."/>
            <person name="van Loosdrecht M.C."/>
            <person name="Chandran K."/>
        </authorList>
    </citation>
    <scope>NUCLEOTIDE SEQUENCE [LARGE SCALE GENOMIC DNA]</scope>
    <source>
        <strain evidence="1">26THWARD</strain>
    </source>
</reference>
<evidence type="ECO:0000313" key="1">
    <source>
        <dbReference type="EMBL" id="OOP57194.1"/>
    </source>
</evidence>
<dbReference type="EMBL" id="AYTS01000041">
    <property type="protein sequence ID" value="OOP57194.1"/>
    <property type="molecule type" value="Genomic_DNA"/>
</dbReference>
<comment type="caution">
    <text evidence="1">The sequence shown here is derived from an EMBL/GenBank/DDBJ whole genome shotgun (WGS) entry which is preliminary data.</text>
</comment>
<name>A0A1V4AVP0_9BACT</name>
<proteinExistence type="predicted"/>
<evidence type="ECO:0000313" key="2">
    <source>
        <dbReference type="Proteomes" id="UP000189681"/>
    </source>
</evidence>